<evidence type="ECO:0000313" key="2">
    <source>
        <dbReference type="EMBL" id="QKX53765.1"/>
    </source>
</evidence>
<feature type="coiled-coil region" evidence="1">
    <location>
        <begin position="10"/>
        <end position="44"/>
    </location>
</feature>
<dbReference type="AlphaFoldDB" id="A0A7H8QJY5"/>
<evidence type="ECO:0000313" key="3">
    <source>
        <dbReference type="Proteomes" id="UP000509510"/>
    </source>
</evidence>
<evidence type="ECO:0000256" key="1">
    <source>
        <dbReference type="SAM" id="Coils"/>
    </source>
</evidence>
<keyword evidence="1" id="KW-0175">Coiled coil</keyword>
<keyword evidence="3" id="KW-1185">Reference proteome</keyword>
<dbReference type="RefSeq" id="XP_035339944.1">
    <property type="nucleotide sequence ID" value="XM_035484051.1"/>
</dbReference>
<protein>
    <submittedName>
        <fullName evidence="2">Uncharacterized protein</fullName>
    </submittedName>
</protein>
<dbReference type="KEGG" id="trg:TRUGW13939_00845"/>
<dbReference type="GeneID" id="55988358"/>
<accession>A0A7H8QJY5</accession>
<sequence length="457" mass="52554">MKNQGNFDLLDRLYQSIDQAESENLKLRQEIDSLESEGSKIKRDFNEVQEWYQNSCTYELDYVGKLVDIGDCVEKCLFRHGGNVKRDLEIVQHLRNTNSSVFQLTNVSTGFKYVYGYDATYIRRYLHKAPVEVVDSLDRRGDLIRLDPDISNRNFKSKIKLCDEIVDFWLMNLTTNPDLRAKVDKEIKEQHQRLVAQTTIRRPRETEPDYLSVELNTILQPLTVIPWGAIAMGYLGVPICIGATIFVVQDDDYTAAIEKLNSAGFVQTVPNRTPPPEIMERHPNPQKMLEEINAGYIRLDRSCAVFDYPPGHSAGKGTQLYLFPNSFTHFSLQEIRQSSNKVNDTEIIKQFDTYGNLHYPLEAALVESFIKAAIDEEKDIGFSAWGMSLEAWVAMMRGYLEVNNDIFDHCLDEQAVNWYSTKFGRIYEAKFGPRDRRISKRLGSGKEMPIDMRGNPI</sequence>
<dbReference type="EMBL" id="CP055898">
    <property type="protein sequence ID" value="QKX53765.1"/>
    <property type="molecule type" value="Genomic_DNA"/>
</dbReference>
<name>A0A7H8QJY5_TALRU</name>
<reference evidence="3" key="1">
    <citation type="submission" date="2020-06" db="EMBL/GenBank/DDBJ databases">
        <title>A chromosome-scale genome assembly of Talaromyces rugulosus W13939.</title>
        <authorList>
            <person name="Wang B."/>
            <person name="Guo L."/>
            <person name="Ye K."/>
            <person name="Wang L."/>
        </authorList>
    </citation>
    <scope>NUCLEOTIDE SEQUENCE [LARGE SCALE GENOMIC DNA]</scope>
    <source>
        <strain evidence="3">W13939</strain>
    </source>
</reference>
<dbReference type="Proteomes" id="UP000509510">
    <property type="component" value="Chromosome I"/>
</dbReference>
<dbReference type="OrthoDB" id="3700556at2759"/>
<proteinExistence type="predicted"/>
<gene>
    <name evidence="2" type="ORF">TRUGW13939_00845</name>
</gene>
<organism evidence="2 3">
    <name type="scientific">Talaromyces rugulosus</name>
    <name type="common">Penicillium rugulosum</name>
    <dbReference type="NCBI Taxonomy" id="121627"/>
    <lineage>
        <taxon>Eukaryota</taxon>
        <taxon>Fungi</taxon>
        <taxon>Dikarya</taxon>
        <taxon>Ascomycota</taxon>
        <taxon>Pezizomycotina</taxon>
        <taxon>Eurotiomycetes</taxon>
        <taxon>Eurotiomycetidae</taxon>
        <taxon>Eurotiales</taxon>
        <taxon>Trichocomaceae</taxon>
        <taxon>Talaromyces</taxon>
        <taxon>Talaromyces sect. Islandici</taxon>
    </lineage>
</organism>